<organism evidence="4 5">
    <name type="scientific">Alcanivorax nanhaiticus</name>
    <dbReference type="NCBI Taxonomy" id="1177154"/>
    <lineage>
        <taxon>Bacteria</taxon>
        <taxon>Pseudomonadati</taxon>
        <taxon>Pseudomonadota</taxon>
        <taxon>Gammaproteobacteria</taxon>
        <taxon>Oceanospirillales</taxon>
        <taxon>Alcanivoracaceae</taxon>
        <taxon>Alcanivorax</taxon>
    </lineage>
</organism>
<gene>
    <name evidence="3" type="primary">rpsP</name>
    <name evidence="4" type="ORF">Y5S_00434</name>
</gene>
<protein>
    <recommendedName>
        <fullName evidence="3">Small ribosomal subunit protein bS16</fullName>
    </recommendedName>
</protein>
<keyword evidence="1 3" id="KW-0689">Ribosomal protein</keyword>
<keyword evidence="2 3" id="KW-0687">Ribonucleoprotein</keyword>
<dbReference type="STRING" id="1177154.Y5S_00434"/>
<keyword evidence="5" id="KW-1185">Reference proteome</keyword>
<dbReference type="InterPro" id="IPR023803">
    <property type="entry name" value="Ribosomal_bS16_dom_sf"/>
</dbReference>
<name>A0A095SN03_9GAMM</name>
<evidence type="ECO:0000256" key="3">
    <source>
        <dbReference type="HAMAP-Rule" id="MF_00385"/>
    </source>
</evidence>
<dbReference type="Pfam" id="PF00886">
    <property type="entry name" value="Ribosomal_S16"/>
    <property type="match status" value="1"/>
</dbReference>
<evidence type="ECO:0000256" key="1">
    <source>
        <dbReference type="ARBA" id="ARBA00022980"/>
    </source>
</evidence>
<dbReference type="AlphaFoldDB" id="A0A095SN03"/>
<evidence type="ECO:0000313" key="4">
    <source>
        <dbReference type="EMBL" id="KGD65962.1"/>
    </source>
</evidence>
<dbReference type="SUPFAM" id="SSF54565">
    <property type="entry name" value="Ribosomal protein S16"/>
    <property type="match status" value="1"/>
</dbReference>
<reference evidence="4 5" key="1">
    <citation type="submission" date="2012-09" db="EMBL/GenBank/DDBJ databases">
        <title>Genome Sequence of alkane-degrading Bacterium Alcanivorax sp. 19-m-6.</title>
        <authorList>
            <person name="Lai Q."/>
            <person name="Shao Z."/>
        </authorList>
    </citation>
    <scope>NUCLEOTIDE SEQUENCE [LARGE SCALE GENOMIC DNA]</scope>
    <source>
        <strain evidence="4 5">19-m-6</strain>
    </source>
</reference>
<dbReference type="PANTHER" id="PTHR12919:SF20">
    <property type="entry name" value="SMALL RIBOSOMAL SUBUNIT PROTEIN BS16M"/>
    <property type="match status" value="1"/>
</dbReference>
<dbReference type="PATRIC" id="fig|1177154.3.peg.439"/>
<comment type="similarity">
    <text evidence="3">Belongs to the bacterial ribosomal protein bS16 family.</text>
</comment>
<dbReference type="Proteomes" id="UP000029444">
    <property type="component" value="Unassembled WGS sequence"/>
</dbReference>
<dbReference type="RefSeq" id="WP_035230104.1">
    <property type="nucleotide sequence ID" value="NZ_ARXV01000002.1"/>
</dbReference>
<evidence type="ECO:0000313" key="5">
    <source>
        <dbReference type="Proteomes" id="UP000029444"/>
    </source>
</evidence>
<dbReference type="eggNOG" id="COG0228">
    <property type="taxonomic scope" value="Bacteria"/>
</dbReference>
<dbReference type="GO" id="GO:0006412">
    <property type="term" value="P:translation"/>
    <property type="evidence" value="ECO:0007669"/>
    <property type="project" value="UniProtKB-UniRule"/>
</dbReference>
<dbReference type="EMBL" id="ARXV01000002">
    <property type="protein sequence ID" value="KGD65962.1"/>
    <property type="molecule type" value="Genomic_DNA"/>
</dbReference>
<accession>A0A095SN03</accession>
<dbReference type="Gene3D" id="3.30.1320.10">
    <property type="match status" value="1"/>
</dbReference>
<comment type="caution">
    <text evidence="4">The sequence shown here is derived from an EMBL/GenBank/DDBJ whole genome shotgun (WGS) entry which is preliminary data.</text>
</comment>
<dbReference type="GO" id="GO:0005737">
    <property type="term" value="C:cytoplasm"/>
    <property type="evidence" value="ECO:0007669"/>
    <property type="project" value="UniProtKB-ARBA"/>
</dbReference>
<dbReference type="GO" id="GO:0015935">
    <property type="term" value="C:small ribosomal subunit"/>
    <property type="evidence" value="ECO:0007669"/>
    <property type="project" value="TreeGrafter"/>
</dbReference>
<evidence type="ECO:0000256" key="2">
    <source>
        <dbReference type="ARBA" id="ARBA00023274"/>
    </source>
</evidence>
<dbReference type="NCBIfam" id="TIGR00002">
    <property type="entry name" value="S16"/>
    <property type="match status" value="1"/>
</dbReference>
<dbReference type="HAMAP" id="MF_00385">
    <property type="entry name" value="Ribosomal_bS16"/>
    <property type="match status" value="1"/>
</dbReference>
<dbReference type="PANTHER" id="PTHR12919">
    <property type="entry name" value="30S RIBOSOMAL PROTEIN S16"/>
    <property type="match status" value="1"/>
</dbReference>
<proteinExistence type="inferred from homology"/>
<dbReference type="InterPro" id="IPR000307">
    <property type="entry name" value="Ribosomal_bS16"/>
</dbReference>
<dbReference type="GO" id="GO:0003735">
    <property type="term" value="F:structural constituent of ribosome"/>
    <property type="evidence" value="ECO:0007669"/>
    <property type="project" value="InterPro"/>
</dbReference>
<dbReference type="OrthoDB" id="9807878at2"/>
<sequence>MVIIRLARGGSKKRPFYSIVVADSRNARDGRFIEQLGFYNPIARGGEIPLKLNLESLDAWVGKGAQLSDRVKTLVKQARKEA</sequence>